<dbReference type="Gene3D" id="3.40.30.10">
    <property type="entry name" value="Glutaredoxin"/>
    <property type="match status" value="1"/>
</dbReference>
<proteinExistence type="predicted"/>
<dbReference type="InterPro" id="IPR039798">
    <property type="entry name" value="Sulfhydryl_oxidase"/>
</dbReference>
<feature type="domain" description="ERV/ALR sulfhydryl oxidase" evidence="9">
    <location>
        <begin position="360"/>
        <end position="469"/>
    </location>
</feature>
<dbReference type="InterPro" id="IPR017905">
    <property type="entry name" value="ERV/ALR_sulphydryl_oxidase"/>
</dbReference>
<dbReference type="GO" id="GO:0003756">
    <property type="term" value="F:protein disulfide isomerase activity"/>
    <property type="evidence" value="ECO:0007669"/>
    <property type="project" value="TreeGrafter"/>
</dbReference>
<evidence type="ECO:0000256" key="8">
    <source>
        <dbReference type="SAM" id="SignalP"/>
    </source>
</evidence>
<evidence type="ECO:0000259" key="9">
    <source>
        <dbReference type="PROSITE" id="PS51324"/>
    </source>
</evidence>
<keyword evidence="2 7" id="KW-0285">Flavoprotein</keyword>
<evidence type="ECO:0000256" key="3">
    <source>
        <dbReference type="ARBA" id="ARBA00022729"/>
    </source>
</evidence>
<accession>A0A0J9S3W8</accession>
<dbReference type="Pfam" id="PF04777">
    <property type="entry name" value="Evr1_Alr"/>
    <property type="match status" value="1"/>
</dbReference>
<evidence type="ECO:0000256" key="4">
    <source>
        <dbReference type="ARBA" id="ARBA00022827"/>
    </source>
</evidence>
<dbReference type="AlphaFoldDB" id="A0A0J9S3W8"/>
<name>A0A0J9S3W8_PLAVI</name>
<dbReference type="EC" id="1.8.3.2" evidence="7"/>
<dbReference type="OrthoDB" id="59470at2759"/>
<dbReference type="PROSITE" id="PS51324">
    <property type="entry name" value="ERV_ALR"/>
    <property type="match status" value="1"/>
</dbReference>
<dbReference type="PANTHER" id="PTHR22897:SF8">
    <property type="entry name" value="SULFHYDRYL OXIDASE"/>
    <property type="match status" value="1"/>
</dbReference>
<keyword evidence="3 8" id="KW-0732">Signal</keyword>
<dbReference type="Gene3D" id="1.20.120.310">
    <property type="entry name" value="ERV/ALR sulfhydryl oxidase domain"/>
    <property type="match status" value="1"/>
</dbReference>
<dbReference type="GO" id="GO:0016971">
    <property type="term" value="F:flavin-dependent sulfhydryl oxidase activity"/>
    <property type="evidence" value="ECO:0007669"/>
    <property type="project" value="InterPro"/>
</dbReference>
<dbReference type="PANTHER" id="PTHR22897">
    <property type="entry name" value="QUIESCIN Q6-RELATED SULFHYDRYL OXIDASE"/>
    <property type="match status" value="1"/>
</dbReference>
<evidence type="ECO:0000256" key="7">
    <source>
        <dbReference type="RuleBase" id="RU371123"/>
    </source>
</evidence>
<dbReference type="GO" id="GO:0005615">
    <property type="term" value="C:extracellular space"/>
    <property type="evidence" value="ECO:0007669"/>
    <property type="project" value="TreeGrafter"/>
</dbReference>
<dbReference type="GO" id="GO:0000139">
    <property type="term" value="C:Golgi membrane"/>
    <property type="evidence" value="ECO:0007669"/>
    <property type="project" value="TreeGrafter"/>
</dbReference>
<evidence type="ECO:0000256" key="2">
    <source>
        <dbReference type="ARBA" id="ARBA00022630"/>
    </source>
</evidence>
<evidence type="ECO:0000313" key="11">
    <source>
        <dbReference type="Proteomes" id="UP000053562"/>
    </source>
</evidence>
<evidence type="ECO:0000256" key="1">
    <source>
        <dbReference type="ARBA" id="ARBA00001974"/>
    </source>
</evidence>
<keyword evidence="6" id="KW-1015">Disulfide bond</keyword>
<dbReference type="InterPro" id="IPR036249">
    <property type="entry name" value="Thioredoxin-like_sf"/>
</dbReference>
<evidence type="ECO:0000256" key="5">
    <source>
        <dbReference type="ARBA" id="ARBA00023002"/>
    </source>
</evidence>
<dbReference type="GO" id="GO:0006457">
    <property type="term" value="P:protein folding"/>
    <property type="evidence" value="ECO:0007669"/>
    <property type="project" value="TreeGrafter"/>
</dbReference>
<evidence type="ECO:0000313" key="10">
    <source>
        <dbReference type="EMBL" id="KMZ77504.1"/>
    </source>
</evidence>
<dbReference type="SUPFAM" id="SSF69000">
    <property type="entry name" value="FAD-dependent thiol oxidase"/>
    <property type="match status" value="1"/>
</dbReference>
<comment type="catalytic activity">
    <reaction evidence="7">
        <text>2 R'C(R)SH + O2 = R'C(R)S-S(R)CR' + H2O2</text>
        <dbReference type="Rhea" id="RHEA:17357"/>
        <dbReference type="ChEBI" id="CHEBI:15379"/>
        <dbReference type="ChEBI" id="CHEBI:16240"/>
        <dbReference type="ChEBI" id="CHEBI:16520"/>
        <dbReference type="ChEBI" id="CHEBI:17412"/>
        <dbReference type="EC" id="1.8.3.2"/>
    </reaction>
</comment>
<protein>
    <recommendedName>
        <fullName evidence="7">Sulfhydryl oxidase</fullName>
        <ecNumber evidence="7">1.8.3.2</ecNumber>
    </recommendedName>
</protein>
<reference evidence="10 11" key="1">
    <citation type="submission" date="2011-08" db="EMBL/GenBank/DDBJ databases">
        <title>The Genome Sequence of Plasmodium vivax India VII.</title>
        <authorList>
            <consortium name="The Broad Institute Genome Sequencing Platform"/>
            <consortium name="The Broad Institute Genome Sequencing Center for Infectious Disease"/>
            <person name="Neafsey D."/>
            <person name="Carlton J."/>
            <person name="Barnwell J."/>
            <person name="Collins W."/>
            <person name="Escalante A."/>
            <person name="Mullikin J."/>
            <person name="Saul A."/>
            <person name="Guigo R."/>
            <person name="Camara F."/>
            <person name="Young S.K."/>
            <person name="Zeng Q."/>
            <person name="Gargeya S."/>
            <person name="Fitzgerald M."/>
            <person name="Haas B."/>
            <person name="Abouelleil A."/>
            <person name="Alvarado L."/>
            <person name="Arachchi H.M."/>
            <person name="Berlin A."/>
            <person name="Brown A."/>
            <person name="Chapman S.B."/>
            <person name="Chen Z."/>
            <person name="Dunbar C."/>
            <person name="Freedman E."/>
            <person name="Gearin G."/>
            <person name="Gellesch M."/>
            <person name="Goldberg J."/>
            <person name="Griggs A."/>
            <person name="Gujja S."/>
            <person name="Heiman D."/>
            <person name="Howarth C."/>
            <person name="Larson L."/>
            <person name="Lui A."/>
            <person name="MacDonald P.J.P."/>
            <person name="Montmayeur A."/>
            <person name="Murphy C."/>
            <person name="Neiman D."/>
            <person name="Pearson M."/>
            <person name="Priest M."/>
            <person name="Roberts A."/>
            <person name="Saif S."/>
            <person name="Shea T."/>
            <person name="Shenoy N."/>
            <person name="Sisk P."/>
            <person name="Stolte C."/>
            <person name="Sykes S."/>
            <person name="Wortman J."/>
            <person name="Nusbaum C."/>
            <person name="Birren B."/>
        </authorList>
    </citation>
    <scope>NUCLEOTIDE SEQUENCE [LARGE SCALE GENOMIC DNA]</scope>
    <source>
        <strain evidence="10 11">India VII</strain>
    </source>
</reference>
<dbReference type="InterPro" id="IPR036774">
    <property type="entry name" value="ERV/ALR_sulphydryl_oxid_sf"/>
</dbReference>
<keyword evidence="5 7" id="KW-0560">Oxidoreductase</keyword>
<comment type="cofactor">
    <cofactor evidence="1 7">
        <name>FAD</name>
        <dbReference type="ChEBI" id="CHEBI:57692"/>
    </cofactor>
</comment>
<feature type="chain" id="PRO_5005322046" description="Sulfhydryl oxidase" evidence="8">
    <location>
        <begin position="27"/>
        <end position="547"/>
    </location>
</feature>
<feature type="signal peptide" evidence="8">
    <location>
        <begin position="1"/>
        <end position="26"/>
    </location>
</feature>
<keyword evidence="4 7" id="KW-0274">FAD</keyword>
<evidence type="ECO:0000256" key="6">
    <source>
        <dbReference type="ARBA" id="ARBA00023157"/>
    </source>
</evidence>
<sequence length="547" mass="62614">MVALCRGLLRVLLLLLPLLPVYIILANVPCARSVDVCKGAEETLSKFWDTIENAKHGDVMLINIKNYYCPACNRYIDVWNKLEEEISNYESNVSLFVFDCSCPLFVPYCRFFKVRYFPTFRLLHPVYDYMEGKNTDYKYIAPETEMANRKYNKELLLAYREVDRVNNLPQFQRMMQTHLCKNVNFNHIDLKSCYADVPPVEESPEYAMFIATTNGAIGGTTGKGGANANRMAVERWKGKTFTKDDLKHDIVRGMLFTLRRNVSLGLDVEKSTVEPFLVMAKIVSDMYPQLAKWLGDLRERLAAQRYPLRYEQWSKVVDELAGMGGSAPVGTASSMGGITPVGSASGMEVIPPDVGSTPWSEPKFKVCEENSVLCSYWLLFHKISVHCLMRDKERYHFYMSALTNYTRNYLNCESCIQHFVTAQESCYYGFCNIHSAESFVIFLWRIHNAVTLRSMYESIVQETQVRGGQPELTDGKRESKIQFLNRDLAFPPEKQCKFCRSGIGFTRITPPFITHAMKQKSVSDLDFDAIDGFSVKQVLNHLVEVYS</sequence>
<gene>
    <name evidence="10" type="ORF">PVIIG_01474</name>
</gene>
<dbReference type="SUPFAM" id="SSF52833">
    <property type="entry name" value="Thioredoxin-like"/>
    <property type="match status" value="1"/>
</dbReference>
<organism evidence="10 11">
    <name type="scientific">Plasmodium vivax India VII</name>
    <dbReference type="NCBI Taxonomy" id="1077284"/>
    <lineage>
        <taxon>Eukaryota</taxon>
        <taxon>Sar</taxon>
        <taxon>Alveolata</taxon>
        <taxon>Apicomplexa</taxon>
        <taxon>Aconoidasida</taxon>
        <taxon>Haemosporida</taxon>
        <taxon>Plasmodiidae</taxon>
        <taxon>Plasmodium</taxon>
        <taxon>Plasmodium (Plasmodium)</taxon>
    </lineage>
</organism>
<dbReference type="Proteomes" id="UP000053562">
    <property type="component" value="Unassembled WGS sequence"/>
</dbReference>
<dbReference type="EMBL" id="KQ234389">
    <property type="protein sequence ID" value="KMZ77504.1"/>
    <property type="molecule type" value="Genomic_DNA"/>
</dbReference>